<evidence type="ECO:0000256" key="4">
    <source>
        <dbReference type="SAM" id="MobiDB-lite"/>
    </source>
</evidence>
<dbReference type="InterPro" id="IPR055370">
    <property type="entry name" value="Lsr2_DNA-bd"/>
</dbReference>
<dbReference type="GO" id="GO:0006310">
    <property type="term" value="P:DNA recombination"/>
    <property type="evidence" value="ECO:0007669"/>
    <property type="project" value="UniProtKB-KW"/>
</dbReference>
<dbReference type="GO" id="GO:0016746">
    <property type="term" value="F:acyltransferase activity"/>
    <property type="evidence" value="ECO:0007669"/>
    <property type="project" value="InterPro"/>
</dbReference>
<dbReference type="Proteomes" id="UP000189777">
    <property type="component" value="Unassembled WGS sequence"/>
</dbReference>
<evidence type="ECO:0000256" key="3">
    <source>
        <dbReference type="ARBA" id="ARBA00023172"/>
    </source>
</evidence>
<accession>A0A1T5LL27</accession>
<dbReference type="InterPro" id="IPR002104">
    <property type="entry name" value="Integrase_catalytic"/>
</dbReference>
<keyword evidence="3" id="KW-0233">DNA recombination</keyword>
<dbReference type="InterPro" id="IPR050090">
    <property type="entry name" value="Tyrosine_recombinase_XerCD"/>
</dbReference>
<dbReference type="STRING" id="526729.SAMN04324258_3553"/>
<name>A0A1T5LL27_9MICO</name>
<dbReference type="RefSeq" id="WP_079575909.1">
    <property type="nucleotide sequence ID" value="NZ_FUZQ01000006.1"/>
</dbReference>
<organism evidence="6 7">
    <name type="scientific">Krasilnikoviella flava</name>
    <dbReference type="NCBI Taxonomy" id="526729"/>
    <lineage>
        <taxon>Bacteria</taxon>
        <taxon>Bacillati</taxon>
        <taxon>Actinomycetota</taxon>
        <taxon>Actinomycetes</taxon>
        <taxon>Micrococcales</taxon>
        <taxon>Promicromonosporaceae</taxon>
        <taxon>Krasilnikoviella</taxon>
    </lineage>
</organism>
<keyword evidence="2" id="KW-0238">DNA-binding</keyword>
<gene>
    <name evidence="6" type="ORF">SAMN04324258_3553</name>
</gene>
<dbReference type="EMBL" id="FUZQ01000006">
    <property type="protein sequence ID" value="SKC76198.1"/>
    <property type="molecule type" value="Genomic_DNA"/>
</dbReference>
<dbReference type="PANTHER" id="PTHR30349">
    <property type="entry name" value="PHAGE INTEGRASE-RELATED"/>
    <property type="match status" value="1"/>
</dbReference>
<feature type="compositionally biased region" description="Basic residues" evidence="4">
    <location>
        <begin position="36"/>
        <end position="46"/>
    </location>
</feature>
<sequence>MSSAPLSPTPEHPVELDAGAHPVPLAAPGELPAGRPVRRAARRQTRRGYGNVNQLPSGRWRARYTGPDGKRRTIGTYPTRGEADAALAGVLSDVYRGTYRAPERGAVTLATYARRWLAQQTELRPRTVDLYARLLDRWVLAELPVVGSSSRIDLGRVELRALTPTGVAEWFAAVSGAARASATARAERAAGATDAQHARAWARAQGMSVGASGRLPAAVVAGWRTAGRPAAATGAAPSPDAGRTQAAQAYRLLRTVCNAAVRERLIDASPCQVRRAGQVKPAERVPATPEEVDTIAAAMPERYRAAVVAAAWSALRAGELFALERRHVERVPGGGVRLRVEQALVDVAGQPVTFGPPKSDAGRRTVNVHGPAAAALLDHLRTFTGPGAHALVFATESGRPVRASQRTQMFARARRAAGRDDLRWHDLRHTGATRAAEAGATLRELQNRLGHSTIAAALVYQHASDDADRRLAERMAAMTTRETDASNVYRLPA</sequence>
<dbReference type="SUPFAM" id="SSF56349">
    <property type="entry name" value="DNA breaking-rejoining enzymes"/>
    <property type="match status" value="1"/>
</dbReference>
<evidence type="ECO:0000313" key="6">
    <source>
        <dbReference type="EMBL" id="SKC76198.1"/>
    </source>
</evidence>
<comment type="similarity">
    <text evidence="1">Belongs to the 'phage' integrase family.</text>
</comment>
<dbReference type="InterPro" id="IPR010998">
    <property type="entry name" value="Integrase_recombinase_N"/>
</dbReference>
<evidence type="ECO:0000256" key="2">
    <source>
        <dbReference type="ARBA" id="ARBA00023125"/>
    </source>
</evidence>
<dbReference type="PROSITE" id="PS51898">
    <property type="entry name" value="TYR_RECOMBINASE"/>
    <property type="match status" value="1"/>
</dbReference>
<proteinExistence type="inferred from homology"/>
<dbReference type="Gene3D" id="1.10.443.10">
    <property type="entry name" value="Intergrase catalytic core"/>
    <property type="match status" value="1"/>
</dbReference>
<evidence type="ECO:0000256" key="1">
    <source>
        <dbReference type="ARBA" id="ARBA00008857"/>
    </source>
</evidence>
<dbReference type="InterPro" id="IPR058717">
    <property type="entry name" value="Phage_L5_Integrase_N"/>
</dbReference>
<dbReference type="Pfam" id="PF00589">
    <property type="entry name" value="Phage_integrase"/>
    <property type="match status" value="1"/>
</dbReference>
<dbReference type="InterPro" id="IPR013762">
    <property type="entry name" value="Integrase-like_cat_sf"/>
</dbReference>
<protein>
    <submittedName>
        <fullName evidence="6">Site-specific recombinase XerD</fullName>
    </submittedName>
</protein>
<dbReference type="InterPro" id="IPR011010">
    <property type="entry name" value="DNA_brk_join_enz"/>
</dbReference>
<dbReference type="GO" id="GO:0003677">
    <property type="term" value="F:DNA binding"/>
    <property type="evidence" value="ECO:0007669"/>
    <property type="project" value="UniProtKB-KW"/>
</dbReference>
<feature type="region of interest" description="Disordered" evidence="4">
    <location>
        <begin position="1"/>
        <end position="77"/>
    </location>
</feature>
<dbReference type="PANTHER" id="PTHR30349:SF64">
    <property type="entry name" value="PROPHAGE INTEGRASE INTD-RELATED"/>
    <property type="match status" value="1"/>
</dbReference>
<reference evidence="6 7" key="1">
    <citation type="submission" date="2017-02" db="EMBL/GenBank/DDBJ databases">
        <authorList>
            <person name="Peterson S.W."/>
        </authorList>
    </citation>
    <scope>NUCLEOTIDE SEQUENCE [LARGE SCALE GENOMIC DNA]</scope>
    <source>
        <strain evidence="6 7">DSM 21481</strain>
    </source>
</reference>
<evidence type="ECO:0000313" key="7">
    <source>
        <dbReference type="Proteomes" id="UP000189777"/>
    </source>
</evidence>
<feature type="domain" description="Tyr recombinase" evidence="5">
    <location>
        <begin position="282"/>
        <end position="473"/>
    </location>
</feature>
<dbReference type="InterPro" id="IPR036625">
    <property type="entry name" value="E3-bd_dom_sf"/>
</dbReference>
<evidence type="ECO:0000259" key="5">
    <source>
        <dbReference type="PROSITE" id="PS51898"/>
    </source>
</evidence>
<keyword evidence="7" id="KW-1185">Reference proteome</keyword>
<dbReference type="GO" id="GO:0015074">
    <property type="term" value="P:DNA integration"/>
    <property type="evidence" value="ECO:0007669"/>
    <property type="project" value="InterPro"/>
</dbReference>
<dbReference type="Gene3D" id="4.10.320.10">
    <property type="entry name" value="E3-binding domain"/>
    <property type="match status" value="1"/>
</dbReference>
<dbReference type="AlphaFoldDB" id="A0A1T5LL27"/>
<dbReference type="Pfam" id="PF26003">
    <property type="entry name" value="Integrase_N_phage"/>
    <property type="match status" value="1"/>
</dbReference>
<dbReference type="Gene3D" id="1.10.150.130">
    <property type="match status" value="1"/>
</dbReference>
<dbReference type="Pfam" id="PF23359">
    <property type="entry name" value="Lsr2_DNA-bd"/>
    <property type="match status" value="1"/>
</dbReference>
<dbReference type="OrthoDB" id="1822491at2"/>